<comment type="caution">
    <text evidence="2">The sequence shown here is derived from an EMBL/GenBank/DDBJ whole genome shotgun (WGS) entry which is preliminary data.</text>
</comment>
<sequence>MHSRGDSQELADNVQQCTSTNQQQPQQQQQQQFNRLSIQTQPSNNRATSFELGDLRNPSLIVEDVDSFGRSQSFDNRSPLVTITSPRNDRKTQFKNQLQQQHRTSKEKLSTSECSSIMTQSNNLSINVPYIQSANVSNSIQHKSGRRSVPNITNYGSSDVDNPTTGSSVSSNQITVNTDENDRDHRYPSSLMKNSKSHCKITNPSAIQVSIHPPPLSPSPPPTSTTLKSQTPSSNQSPRSSSPRRSPTKTIKSNINRPLPPLPPQSDSNIPEGYQIH</sequence>
<feature type="region of interest" description="Disordered" evidence="1">
    <location>
        <begin position="70"/>
        <end position="114"/>
    </location>
</feature>
<evidence type="ECO:0000313" key="2">
    <source>
        <dbReference type="EMBL" id="KPM04671.1"/>
    </source>
</evidence>
<protein>
    <submittedName>
        <fullName evidence="2">Uncharacterized protein</fullName>
    </submittedName>
</protein>
<dbReference type="VEuPathDB" id="VectorBase:SSCA003054"/>
<evidence type="ECO:0000256" key="1">
    <source>
        <dbReference type="SAM" id="MobiDB-lite"/>
    </source>
</evidence>
<gene>
    <name evidence="2" type="ORF">QR98_0031220</name>
</gene>
<feature type="compositionally biased region" description="Low complexity" evidence="1">
    <location>
        <begin position="224"/>
        <end position="245"/>
    </location>
</feature>
<evidence type="ECO:0000313" key="3">
    <source>
        <dbReference type="Proteomes" id="UP000616769"/>
    </source>
</evidence>
<dbReference type="AlphaFoldDB" id="A0A132A179"/>
<feature type="compositionally biased region" description="Pro residues" evidence="1">
    <location>
        <begin position="212"/>
        <end position="223"/>
    </location>
</feature>
<dbReference type="EMBL" id="JXLN01009872">
    <property type="protein sequence ID" value="KPM04671.1"/>
    <property type="molecule type" value="Genomic_DNA"/>
</dbReference>
<feature type="compositionally biased region" description="Low complexity" evidence="1">
    <location>
        <begin position="22"/>
        <end position="32"/>
    </location>
</feature>
<feature type="compositionally biased region" description="Polar residues" evidence="1">
    <location>
        <begin position="70"/>
        <end position="86"/>
    </location>
</feature>
<feature type="region of interest" description="Disordered" evidence="1">
    <location>
        <begin position="139"/>
        <end position="277"/>
    </location>
</feature>
<proteinExistence type="predicted"/>
<dbReference type="Proteomes" id="UP000616769">
    <property type="component" value="Unassembled WGS sequence"/>
</dbReference>
<dbReference type="OrthoDB" id="5585231at2759"/>
<feature type="region of interest" description="Disordered" evidence="1">
    <location>
        <begin position="1"/>
        <end position="34"/>
    </location>
</feature>
<accession>A0A132A179</accession>
<feature type="compositionally biased region" description="Polar residues" evidence="1">
    <location>
        <begin position="150"/>
        <end position="178"/>
    </location>
</feature>
<name>A0A132A179_SARSC</name>
<organism evidence="2 3">
    <name type="scientific">Sarcoptes scabiei</name>
    <name type="common">Itch mite</name>
    <name type="synonym">Acarus scabiei</name>
    <dbReference type="NCBI Taxonomy" id="52283"/>
    <lineage>
        <taxon>Eukaryota</taxon>
        <taxon>Metazoa</taxon>
        <taxon>Ecdysozoa</taxon>
        <taxon>Arthropoda</taxon>
        <taxon>Chelicerata</taxon>
        <taxon>Arachnida</taxon>
        <taxon>Acari</taxon>
        <taxon>Acariformes</taxon>
        <taxon>Sarcoptiformes</taxon>
        <taxon>Astigmata</taxon>
        <taxon>Psoroptidia</taxon>
        <taxon>Sarcoptoidea</taxon>
        <taxon>Sarcoptidae</taxon>
        <taxon>Sarcoptinae</taxon>
        <taxon>Sarcoptes</taxon>
    </lineage>
</organism>
<reference evidence="2 3" key="1">
    <citation type="journal article" date="2015" name="Parasit. Vectors">
        <title>Draft genome of the scabies mite.</title>
        <authorList>
            <person name="Rider S.D.Jr."/>
            <person name="Morgan M.S."/>
            <person name="Arlian L.G."/>
        </authorList>
    </citation>
    <scope>NUCLEOTIDE SEQUENCE [LARGE SCALE GENOMIC DNA]</scope>
    <source>
        <strain evidence="2">Arlian Lab</strain>
    </source>
</reference>